<dbReference type="SUPFAM" id="SSF56601">
    <property type="entry name" value="beta-lactamase/transpeptidase-like"/>
    <property type="match status" value="1"/>
</dbReference>
<dbReference type="InterPro" id="IPR012338">
    <property type="entry name" value="Beta-lactam/transpept-like"/>
</dbReference>
<name>A0ABU7MQ17_9ACTN</name>
<dbReference type="PANTHER" id="PTHR46825:SF15">
    <property type="entry name" value="BETA-LACTAMASE-RELATED DOMAIN-CONTAINING PROTEIN"/>
    <property type="match status" value="1"/>
</dbReference>
<keyword evidence="5" id="KW-0378">Hydrolase</keyword>
<dbReference type="Gene3D" id="3.40.710.10">
    <property type="entry name" value="DD-peptidase/beta-lactamase superfamily"/>
    <property type="match status" value="1"/>
</dbReference>
<dbReference type="PANTHER" id="PTHR46825">
    <property type="entry name" value="D-ALANYL-D-ALANINE-CARBOXYPEPTIDASE/ENDOPEPTIDASE AMPH"/>
    <property type="match status" value="1"/>
</dbReference>
<dbReference type="GO" id="GO:0016787">
    <property type="term" value="F:hydrolase activity"/>
    <property type="evidence" value="ECO:0007669"/>
    <property type="project" value="UniProtKB-KW"/>
</dbReference>
<dbReference type="EMBL" id="JAZDUE010000002">
    <property type="protein sequence ID" value="MEE4022066.1"/>
    <property type="molecule type" value="Genomic_DNA"/>
</dbReference>
<gene>
    <name evidence="5" type="ORF">V1Y59_03160</name>
</gene>
<dbReference type="RefSeq" id="WP_330503384.1">
    <property type="nucleotide sequence ID" value="NZ_JAZDUE010000002.1"/>
</dbReference>
<feature type="domain" description="Beta-lactamase-related" evidence="3">
    <location>
        <begin position="76"/>
        <end position="405"/>
    </location>
</feature>
<feature type="region of interest" description="Disordered" evidence="1">
    <location>
        <begin position="438"/>
        <end position="461"/>
    </location>
</feature>
<evidence type="ECO:0000256" key="2">
    <source>
        <dbReference type="SAM" id="SignalP"/>
    </source>
</evidence>
<dbReference type="Pfam" id="PF00144">
    <property type="entry name" value="Beta-lactamase"/>
    <property type="match status" value="1"/>
</dbReference>
<dbReference type="Proteomes" id="UP001335729">
    <property type="component" value="Unassembled WGS sequence"/>
</dbReference>
<keyword evidence="6" id="KW-1185">Reference proteome</keyword>
<organism evidence="5 6">
    <name type="scientific">Gordonia prachuapensis</name>
    <dbReference type="NCBI Taxonomy" id="3115651"/>
    <lineage>
        <taxon>Bacteria</taxon>
        <taxon>Bacillati</taxon>
        <taxon>Actinomycetota</taxon>
        <taxon>Actinomycetes</taxon>
        <taxon>Mycobacteriales</taxon>
        <taxon>Gordoniaceae</taxon>
        <taxon>Gordonia</taxon>
    </lineage>
</organism>
<dbReference type="InterPro" id="IPR021860">
    <property type="entry name" value="Peptidase_S12_Pab87-rel_C"/>
</dbReference>
<dbReference type="InterPro" id="IPR001466">
    <property type="entry name" value="Beta-lactam-related"/>
</dbReference>
<sequence length="545" mass="57513">MVVRTRFAARARAATTVCALGVVAALAAGCATVATDSEMSSSPAPSASEAAEPADPAAAVALPLPDDGLDIALGRLDGLVESLMDSTGIPGMSVAVVHSGRSVYAKGFGVAEVGTGREVGADTVFPLASVSKPIGATVIAKLVTDDVVEWSTPVAENLPGFALSDLYVTQNVTIGDMYAHRSGLPEHAGDKLEDMGYDRQEVIERLRYVPLDPFRISYNYTNFGLTAAAESSARKAGEDWETLSANAIYDPLGMDRTSSRFRDFEAEPDRVVGHVKVDDEWVPTPAQRNPDAQSPAGGVSSSVNDLSRWLTMLLAEGEYDGEQIVDSDALLPALTPEIISSPSTSTDARAGFYGYGFNSTVTEAGRTQYSHSGAFGLGAATNLLAIPSADVAIVALSNAAPVGAVEVLTAEFADLVQFGEIRQDWRDLYGEFFASEGEPSGSLVGERPPADPSAPQPLPSYVGTYRNDVYGPAEVREDGDGLVLALGPDGVTTHELSHWDADTFTFTMRNENAEAGSISAVTFEGDTMTIEYYDDDCSDGVFTRE</sequence>
<dbReference type="InterPro" id="IPR050491">
    <property type="entry name" value="AmpC-like"/>
</dbReference>
<feature type="domain" description="Peptidase S12 Pab87-related C-terminal" evidence="4">
    <location>
        <begin position="448"/>
        <end position="524"/>
    </location>
</feature>
<proteinExistence type="predicted"/>
<reference evidence="5 6" key="1">
    <citation type="submission" date="2024-01" db="EMBL/GenBank/DDBJ databases">
        <title>Draft genome sequence of Gordonia sp. PKS22-38.</title>
        <authorList>
            <person name="Suphannarot A."/>
            <person name="Mingma R."/>
        </authorList>
    </citation>
    <scope>NUCLEOTIDE SEQUENCE [LARGE SCALE GENOMIC DNA]</scope>
    <source>
        <strain evidence="5 6">PKS22-38</strain>
    </source>
</reference>
<evidence type="ECO:0000259" key="4">
    <source>
        <dbReference type="Pfam" id="PF11954"/>
    </source>
</evidence>
<evidence type="ECO:0000256" key="1">
    <source>
        <dbReference type="SAM" id="MobiDB-lite"/>
    </source>
</evidence>
<accession>A0ABU7MQ17</accession>
<comment type="caution">
    <text evidence="5">The sequence shown here is derived from an EMBL/GenBank/DDBJ whole genome shotgun (WGS) entry which is preliminary data.</text>
</comment>
<feature type="signal peptide" evidence="2">
    <location>
        <begin position="1"/>
        <end position="27"/>
    </location>
</feature>
<dbReference type="PROSITE" id="PS51257">
    <property type="entry name" value="PROKAR_LIPOPROTEIN"/>
    <property type="match status" value="1"/>
</dbReference>
<keyword evidence="2" id="KW-0732">Signal</keyword>
<dbReference type="Gene3D" id="2.40.128.600">
    <property type="match status" value="1"/>
</dbReference>
<evidence type="ECO:0000313" key="6">
    <source>
        <dbReference type="Proteomes" id="UP001335729"/>
    </source>
</evidence>
<evidence type="ECO:0000313" key="5">
    <source>
        <dbReference type="EMBL" id="MEE4022066.1"/>
    </source>
</evidence>
<evidence type="ECO:0000259" key="3">
    <source>
        <dbReference type="Pfam" id="PF00144"/>
    </source>
</evidence>
<dbReference type="Pfam" id="PF11954">
    <property type="entry name" value="DUF3471"/>
    <property type="match status" value="1"/>
</dbReference>
<feature type="chain" id="PRO_5045530480" evidence="2">
    <location>
        <begin position="28"/>
        <end position="545"/>
    </location>
</feature>
<protein>
    <submittedName>
        <fullName evidence="5">Serine hydrolase</fullName>
    </submittedName>
</protein>